<protein>
    <submittedName>
        <fullName evidence="1">Uncharacterized protein</fullName>
    </submittedName>
</protein>
<name>A0A9W5K3M9_BACC8</name>
<dbReference type="AlphaFoldDB" id="A0A9W5K3M9"/>
<sequence length="43" mass="5096">MSEVEMVLHEFEELLHKIVLAAHRGDEQAMNHLIIVKEWLKNN</sequence>
<gene>
    <name evidence="1" type="ORF">IIA_04892</name>
</gene>
<dbReference type="RefSeq" id="WP_000005505.1">
    <property type="nucleotide sequence ID" value="NZ_JH792025.1"/>
</dbReference>
<organism evidence="1 2">
    <name type="scientific">Bacillus cereus (strain VD014)</name>
    <dbReference type="NCBI Taxonomy" id="1053223"/>
    <lineage>
        <taxon>Bacteria</taxon>
        <taxon>Bacillati</taxon>
        <taxon>Bacillota</taxon>
        <taxon>Bacilli</taxon>
        <taxon>Bacillales</taxon>
        <taxon>Bacillaceae</taxon>
        <taxon>Bacillus</taxon>
        <taxon>Bacillus cereus group</taxon>
    </lineage>
</organism>
<comment type="caution">
    <text evidence="1">The sequence shown here is derived from an EMBL/GenBank/DDBJ whole genome shotgun (WGS) entry which is preliminary data.</text>
</comment>
<dbReference type="EMBL" id="AHER01000044">
    <property type="protein sequence ID" value="EJR16196.1"/>
    <property type="molecule type" value="Genomic_DNA"/>
</dbReference>
<evidence type="ECO:0000313" key="2">
    <source>
        <dbReference type="Proteomes" id="UP000006607"/>
    </source>
</evidence>
<reference evidence="1" key="1">
    <citation type="submission" date="2012-04" db="EMBL/GenBank/DDBJ databases">
        <title>The Genome Sequence of Bacillus cereus VD014.</title>
        <authorList>
            <consortium name="The Broad Institute Genome Sequencing Platform"/>
            <consortium name="The Broad Institute Genome Sequencing Center for Infectious Disease"/>
            <person name="Feldgarden M."/>
            <person name="Van der Auwera G.A."/>
            <person name="Mahillon J."/>
            <person name="Duprez V."/>
            <person name="Timmery S."/>
            <person name="Mattelet C."/>
            <person name="Dierick K."/>
            <person name="Sun M."/>
            <person name="Yu Z."/>
            <person name="Zhu L."/>
            <person name="Hu X."/>
            <person name="Shank E.B."/>
            <person name="Swiecicka I."/>
            <person name="Hansen B.M."/>
            <person name="Andrup L."/>
            <person name="Young S.K."/>
            <person name="Zeng Q."/>
            <person name="Gargeya S."/>
            <person name="Fitzgerald M."/>
            <person name="Haas B."/>
            <person name="Abouelleil A."/>
            <person name="Alvarado L."/>
            <person name="Arachchi H.M."/>
            <person name="Berlin A."/>
            <person name="Chapman S.B."/>
            <person name="Goldberg J."/>
            <person name="Griggs A."/>
            <person name="Gujja S."/>
            <person name="Hansen M."/>
            <person name="Howarth C."/>
            <person name="Imamovic A."/>
            <person name="Larimer J."/>
            <person name="McCowen C."/>
            <person name="Montmayeur A."/>
            <person name="Murphy C."/>
            <person name="Neiman D."/>
            <person name="Pearson M."/>
            <person name="Priest M."/>
            <person name="Roberts A."/>
            <person name="Saif S."/>
            <person name="Shea T."/>
            <person name="Sisk P."/>
            <person name="Sykes S."/>
            <person name="Wortman J."/>
            <person name="Nusbaum C."/>
            <person name="Birren B."/>
        </authorList>
    </citation>
    <scope>NUCLEOTIDE SEQUENCE</scope>
    <source>
        <strain evidence="1">VD014</strain>
    </source>
</reference>
<evidence type="ECO:0000313" key="1">
    <source>
        <dbReference type="EMBL" id="EJR16196.1"/>
    </source>
</evidence>
<proteinExistence type="predicted"/>
<accession>A0A9W5K3M9</accession>
<dbReference type="Proteomes" id="UP000006607">
    <property type="component" value="Unassembled WGS sequence"/>
</dbReference>